<evidence type="ECO:0000256" key="2">
    <source>
        <dbReference type="SAM" id="MobiDB-lite"/>
    </source>
</evidence>
<dbReference type="GO" id="GO:0006897">
    <property type="term" value="P:endocytosis"/>
    <property type="evidence" value="ECO:0007669"/>
    <property type="project" value="UniProtKB-KW"/>
</dbReference>
<dbReference type="EMBL" id="JAVHNR010000005">
    <property type="protein sequence ID" value="KAK6342553.1"/>
    <property type="molecule type" value="Genomic_DNA"/>
</dbReference>
<dbReference type="GO" id="GO:0005886">
    <property type="term" value="C:plasma membrane"/>
    <property type="evidence" value="ECO:0007669"/>
    <property type="project" value="TreeGrafter"/>
</dbReference>
<keyword evidence="1" id="KW-0254">Endocytosis</keyword>
<feature type="compositionally biased region" description="Polar residues" evidence="2">
    <location>
        <begin position="415"/>
        <end position="425"/>
    </location>
</feature>
<dbReference type="InterPro" id="IPR027267">
    <property type="entry name" value="AH/BAR_dom_sf"/>
</dbReference>
<dbReference type="SMART" id="SM00055">
    <property type="entry name" value="FCH"/>
    <property type="match status" value="1"/>
</dbReference>
<evidence type="ECO:0000313" key="4">
    <source>
        <dbReference type="EMBL" id="KAK6342553.1"/>
    </source>
</evidence>
<dbReference type="Pfam" id="PF00611">
    <property type="entry name" value="FCH"/>
    <property type="match status" value="1"/>
</dbReference>
<dbReference type="CDD" id="cd09264">
    <property type="entry name" value="AP_Syp1_MHD"/>
    <property type="match status" value="1"/>
</dbReference>
<feature type="region of interest" description="Disordered" evidence="2">
    <location>
        <begin position="322"/>
        <end position="341"/>
    </location>
</feature>
<dbReference type="PROSITE" id="PS51072">
    <property type="entry name" value="MHD"/>
    <property type="match status" value="1"/>
</dbReference>
<organism evidence="4 5">
    <name type="scientific">Orbilia javanica</name>
    <dbReference type="NCBI Taxonomy" id="47235"/>
    <lineage>
        <taxon>Eukaryota</taxon>
        <taxon>Fungi</taxon>
        <taxon>Dikarya</taxon>
        <taxon>Ascomycota</taxon>
        <taxon>Pezizomycotina</taxon>
        <taxon>Orbiliomycetes</taxon>
        <taxon>Orbiliales</taxon>
        <taxon>Orbiliaceae</taxon>
        <taxon>Orbilia</taxon>
    </lineage>
</organism>
<keyword evidence="5" id="KW-1185">Reference proteome</keyword>
<accession>A0AAN8RCR0</accession>
<feature type="compositionally biased region" description="Polar residues" evidence="2">
    <location>
        <begin position="386"/>
        <end position="395"/>
    </location>
</feature>
<sequence>MCPARNNSQPSLAILSSRFHIYPPTATATGTAPGRRSGSTNSFSSIFWKSFSSLHLPPQRSATSINLDSIQEDHLHHHHQLPCPTMERTDYPTIPTTISHHASLNALRDRLQRVHVLNTEIADWLAERRKVEEAYVQGLQKLCKRPNPSEASELGLFQAPWQRIVSSTSTLAHSHHVYCQKLELEVERPIRDFSTSNKEWASLRTMEGNLNGLAKSIDTNEDKVEKLKKKGKRAEPSKVAEATAGLKEAQTNWESQSPFIFEQFQAVDEARITHLRESLTRMQTLELDQMDHYKTLMEATVQALLDVNTMDEIKSFANRVCGNKSSASIGSRPPSQRAPPAIQTPAIVTDDSISVQSSGSAEKASHGLGGGLRRLGTVLKGRRNSSIFPYQSQSPVEHRTSNDRLGSFSKASGFGSHSPSTSAHNLSVPATAEAGPSTREQPERLDTSVSPISPTAPSPASPGSADATTPTQSSTNQQITKDSEGYSVPPPQKSLVDEIPDIEMHAEPEQAPTFKLEIRNDVIPEEEAEAADAMSKVATTLRAQQTVSKRNRGRRDVRNTIYTGVPDAPPVTAIATVTTNTPATPPVETNGTAKSPETIEAISPSLTGNSETSPSVAQSTPSFTPTAIDTTIPTTSTPLATPLTSSTLNHPLASPFTPLKMVRQSTLASDAGSDTQSITSGLSAASQGAQAIIKHPSLHEPGLSASLIEHVSAHFEAGQTSKVNVIGEIALAYNPIEGASVQTNESMRFDQYGMMDKISLNQSHISPGSKPGEYSISLVNLRGTAVSFRYQLKLDEASMKSCPPIIFTPAWKLENHQASLILNYKPNPSFNQKLSDSPFSSPTLRNLVIVTGVEGAQATSCQSKPAATFFKDRSRIAWRIPEVKLADESGGKLIARIYTEGLAKPTPVEVRWEIFGSDDIRNAGSGVGIEVLKAPSEAEKDPFADDMEDNAEPKGEWKEVHIVRKLVSGKYVAA</sequence>
<feature type="domain" description="MHD" evidence="3">
    <location>
        <begin position="700"/>
        <end position="974"/>
    </location>
</feature>
<dbReference type="AlphaFoldDB" id="A0AAN8RCR0"/>
<proteinExistence type="predicted"/>
<dbReference type="PANTHER" id="PTHR23065">
    <property type="entry name" value="PROLINE-SERINE-THREONINE PHOSPHATASE INTERACTING PROTEIN 1"/>
    <property type="match status" value="1"/>
</dbReference>
<dbReference type="Gene3D" id="1.20.1270.60">
    <property type="entry name" value="Arfaptin homology (AH) domain/BAR domain"/>
    <property type="match status" value="1"/>
</dbReference>
<feature type="compositionally biased region" description="Low complexity" evidence="2">
    <location>
        <begin position="461"/>
        <end position="471"/>
    </location>
</feature>
<name>A0AAN8RCR0_9PEZI</name>
<dbReference type="InterPro" id="IPR049609">
    <property type="entry name" value="Syp1-like_MHD"/>
</dbReference>
<dbReference type="GO" id="GO:0032153">
    <property type="term" value="C:cell division site"/>
    <property type="evidence" value="ECO:0007669"/>
    <property type="project" value="TreeGrafter"/>
</dbReference>
<dbReference type="SUPFAM" id="SSF103657">
    <property type="entry name" value="BAR/IMD domain-like"/>
    <property type="match status" value="1"/>
</dbReference>
<dbReference type="InterPro" id="IPR018808">
    <property type="entry name" value="Muniscin_C"/>
</dbReference>
<dbReference type="GO" id="GO:0032185">
    <property type="term" value="P:septin cytoskeleton organization"/>
    <property type="evidence" value="ECO:0007669"/>
    <property type="project" value="TreeGrafter"/>
</dbReference>
<gene>
    <name evidence="4" type="ORF">TWF718_007957</name>
</gene>
<feature type="compositionally biased region" description="Polar residues" evidence="2">
    <location>
        <begin position="604"/>
        <end position="623"/>
    </location>
</feature>
<evidence type="ECO:0000256" key="1">
    <source>
        <dbReference type="ARBA" id="ARBA00022583"/>
    </source>
</evidence>
<feature type="region of interest" description="Disordered" evidence="2">
    <location>
        <begin position="604"/>
        <end position="628"/>
    </location>
</feature>
<protein>
    <recommendedName>
        <fullName evidence="3">MHD domain-containing protein</fullName>
    </recommendedName>
</protein>
<feature type="region of interest" description="Disordered" evidence="2">
    <location>
        <begin position="352"/>
        <end position="372"/>
    </location>
</feature>
<dbReference type="InterPro" id="IPR001060">
    <property type="entry name" value="FCH_dom"/>
</dbReference>
<dbReference type="PANTHER" id="PTHR23065:SF54">
    <property type="entry name" value="SUPPRESSOR OF YEAST PROFILIN DELETION"/>
    <property type="match status" value="1"/>
</dbReference>
<evidence type="ECO:0000313" key="5">
    <source>
        <dbReference type="Proteomes" id="UP001313282"/>
    </source>
</evidence>
<feature type="region of interest" description="Disordered" evidence="2">
    <location>
        <begin position="386"/>
        <end position="495"/>
    </location>
</feature>
<dbReference type="GO" id="GO:0030139">
    <property type="term" value="C:endocytic vesicle"/>
    <property type="evidence" value="ECO:0007669"/>
    <property type="project" value="TreeGrafter"/>
</dbReference>
<reference evidence="4 5" key="1">
    <citation type="submission" date="2019-10" db="EMBL/GenBank/DDBJ databases">
        <authorList>
            <person name="Palmer J.M."/>
        </authorList>
    </citation>
    <scope>NUCLEOTIDE SEQUENCE [LARGE SCALE GENOMIC DNA]</scope>
    <source>
        <strain evidence="4 5">TWF718</strain>
    </source>
</reference>
<comment type="caution">
    <text evidence="4">The sequence shown here is derived from an EMBL/GenBank/DDBJ whole genome shotgun (WGS) entry which is preliminary data.</text>
</comment>
<evidence type="ECO:0000259" key="3">
    <source>
        <dbReference type="PROSITE" id="PS51072"/>
    </source>
</evidence>
<dbReference type="InterPro" id="IPR028565">
    <property type="entry name" value="MHD"/>
</dbReference>
<dbReference type="Pfam" id="PF10291">
    <property type="entry name" value="muHD"/>
    <property type="match status" value="1"/>
</dbReference>
<dbReference type="Proteomes" id="UP001313282">
    <property type="component" value="Unassembled WGS sequence"/>
</dbReference>